<dbReference type="Gene3D" id="1.10.287.130">
    <property type="match status" value="1"/>
</dbReference>
<dbReference type="InterPro" id="IPR003661">
    <property type="entry name" value="HisK_dim/P_dom"/>
</dbReference>
<evidence type="ECO:0000256" key="8">
    <source>
        <dbReference type="ARBA" id="ARBA00022989"/>
    </source>
</evidence>
<dbReference type="PROSITE" id="PS50109">
    <property type="entry name" value="HIS_KIN"/>
    <property type="match status" value="1"/>
</dbReference>
<evidence type="ECO:0000256" key="2">
    <source>
        <dbReference type="ARBA" id="ARBA00004370"/>
    </source>
</evidence>
<keyword evidence="7 15" id="KW-0418">Kinase</keyword>
<dbReference type="SMART" id="SM00387">
    <property type="entry name" value="HATPase_c"/>
    <property type="match status" value="1"/>
</dbReference>
<dbReference type="InterPro" id="IPR005467">
    <property type="entry name" value="His_kinase_dom"/>
</dbReference>
<dbReference type="PROSITE" id="PS50885">
    <property type="entry name" value="HAMP"/>
    <property type="match status" value="1"/>
</dbReference>
<dbReference type="PRINTS" id="PR00344">
    <property type="entry name" value="BCTRLSENSOR"/>
</dbReference>
<dbReference type="InterPro" id="IPR003660">
    <property type="entry name" value="HAMP_dom"/>
</dbReference>
<dbReference type="GO" id="GO:0005886">
    <property type="term" value="C:plasma membrane"/>
    <property type="evidence" value="ECO:0007669"/>
    <property type="project" value="TreeGrafter"/>
</dbReference>
<dbReference type="InterPro" id="IPR036890">
    <property type="entry name" value="HATPase_C_sf"/>
</dbReference>
<comment type="subcellular location">
    <subcellularLocation>
        <location evidence="2">Membrane</location>
    </subcellularLocation>
</comment>
<dbReference type="GO" id="GO:0000155">
    <property type="term" value="F:phosphorelay sensor kinase activity"/>
    <property type="evidence" value="ECO:0007669"/>
    <property type="project" value="InterPro"/>
</dbReference>
<dbReference type="SUPFAM" id="SSF55874">
    <property type="entry name" value="ATPase domain of HSP90 chaperone/DNA topoisomerase II/histidine kinase"/>
    <property type="match status" value="1"/>
</dbReference>
<dbReference type="Pfam" id="PF02518">
    <property type="entry name" value="HATPase_c"/>
    <property type="match status" value="1"/>
</dbReference>
<keyword evidence="6 12" id="KW-0812">Transmembrane</keyword>
<dbReference type="SMART" id="SM00388">
    <property type="entry name" value="HisKA"/>
    <property type="match status" value="1"/>
</dbReference>
<keyword evidence="11" id="KW-0175">Coiled coil</keyword>
<evidence type="ECO:0000259" key="13">
    <source>
        <dbReference type="PROSITE" id="PS50109"/>
    </source>
</evidence>
<dbReference type="Pfam" id="PF00512">
    <property type="entry name" value="HisKA"/>
    <property type="match status" value="1"/>
</dbReference>
<feature type="domain" description="Histidine kinase" evidence="13">
    <location>
        <begin position="181"/>
        <end position="395"/>
    </location>
</feature>
<evidence type="ECO:0000313" key="15">
    <source>
        <dbReference type="EMBL" id="VVD64233.1"/>
    </source>
</evidence>
<dbReference type="Gene3D" id="6.10.340.10">
    <property type="match status" value="1"/>
</dbReference>
<keyword evidence="4" id="KW-0597">Phosphoprotein</keyword>
<dbReference type="PANTHER" id="PTHR45436:SF5">
    <property type="entry name" value="SENSOR HISTIDINE KINASE TRCS"/>
    <property type="match status" value="1"/>
</dbReference>
<dbReference type="EC" id="2.7.13.3" evidence="3"/>
<evidence type="ECO:0000256" key="1">
    <source>
        <dbReference type="ARBA" id="ARBA00000085"/>
    </source>
</evidence>
<evidence type="ECO:0000313" key="16">
    <source>
        <dbReference type="Proteomes" id="UP000366819"/>
    </source>
</evidence>
<dbReference type="EMBL" id="CABPSN010000001">
    <property type="protein sequence ID" value="VVD64233.1"/>
    <property type="molecule type" value="Genomic_DNA"/>
</dbReference>
<gene>
    <name evidence="15" type="primary">baeS</name>
    <name evidence="15" type="ORF">PAQ31011_00258</name>
</gene>
<dbReference type="SMART" id="SM00304">
    <property type="entry name" value="HAMP"/>
    <property type="match status" value="1"/>
</dbReference>
<evidence type="ECO:0000256" key="12">
    <source>
        <dbReference type="SAM" id="Phobius"/>
    </source>
</evidence>
<evidence type="ECO:0000256" key="9">
    <source>
        <dbReference type="ARBA" id="ARBA00023012"/>
    </source>
</evidence>
<dbReference type="Proteomes" id="UP000366819">
    <property type="component" value="Unassembled WGS sequence"/>
</dbReference>
<dbReference type="PANTHER" id="PTHR45436">
    <property type="entry name" value="SENSOR HISTIDINE KINASE YKOH"/>
    <property type="match status" value="1"/>
</dbReference>
<evidence type="ECO:0000256" key="11">
    <source>
        <dbReference type="SAM" id="Coils"/>
    </source>
</evidence>
<keyword evidence="16" id="KW-1185">Reference proteome</keyword>
<dbReference type="CDD" id="cd06225">
    <property type="entry name" value="HAMP"/>
    <property type="match status" value="1"/>
</dbReference>
<keyword evidence="10 12" id="KW-0472">Membrane</keyword>
<dbReference type="SUPFAM" id="SSF47384">
    <property type="entry name" value="Homodimeric domain of signal transducing histidine kinase"/>
    <property type="match status" value="1"/>
</dbReference>
<dbReference type="AlphaFoldDB" id="A0A5E4RMQ0"/>
<feature type="transmembrane region" description="Helical" evidence="12">
    <location>
        <begin position="20"/>
        <end position="41"/>
    </location>
</feature>
<proteinExistence type="predicted"/>
<dbReference type="InterPro" id="IPR003594">
    <property type="entry name" value="HATPase_dom"/>
</dbReference>
<feature type="transmembrane region" description="Helical" evidence="12">
    <location>
        <begin position="96"/>
        <end position="117"/>
    </location>
</feature>
<evidence type="ECO:0000256" key="4">
    <source>
        <dbReference type="ARBA" id="ARBA00022553"/>
    </source>
</evidence>
<evidence type="ECO:0000256" key="10">
    <source>
        <dbReference type="ARBA" id="ARBA00023136"/>
    </source>
</evidence>
<protein>
    <recommendedName>
        <fullName evidence="3">histidine kinase</fullName>
        <ecNumber evidence="3">2.7.13.3</ecNumber>
    </recommendedName>
</protein>
<dbReference type="InterPro" id="IPR050428">
    <property type="entry name" value="TCS_sensor_his_kinase"/>
</dbReference>
<keyword evidence="8 12" id="KW-1133">Transmembrane helix</keyword>
<sequence>MSATPARRRDRGPLWLWVGWRMSALAVGAVVTVTLGMWAYFFTMDALAFRRLSPAMQQELMVLRADPDRDPARLWELYRAVFDIDRLLPTLSSPDWLMLAILVVATIAPIVAIGLWVSRPLSRQFTLVAKAARAVSEGDFSSRVSLVSAAPGEVAGLADDFNDMTARLQQYERELRESSVMLSHELRTPLNAAMGRIQGMLDGVMPCDDAQLALVHRQLMQINRLVGDLHLISLARAGQLTLVRRDFSLRDLIAERLEWISPQLQRQAFEVTWNARDDVVVHGDRDRLGQVLSILIDNVMRYAAVGRVLEIDVAVTVRYVTVTVGDRGPGVPSEHLTTMLTRFWRAEHSRSRHSGGSGLGLAIASAICRHHGGDLTCRNREGGGLSVEMTIPPAHSVA</sequence>
<dbReference type="Gene3D" id="3.30.565.10">
    <property type="entry name" value="Histidine kinase-like ATPase, C-terminal domain"/>
    <property type="match status" value="1"/>
</dbReference>
<evidence type="ECO:0000256" key="5">
    <source>
        <dbReference type="ARBA" id="ARBA00022679"/>
    </source>
</evidence>
<evidence type="ECO:0000256" key="7">
    <source>
        <dbReference type="ARBA" id="ARBA00022777"/>
    </source>
</evidence>
<comment type="catalytic activity">
    <reaction evidence="1">
        <text>ATP + protein L-histidine = ADP + protein N-phospho-L-histidine.</text>
        <dbReference type="EC" id="2.7.13.3"/>
    </reaction>
</comment>
<organism evidence="15 16">
    <name type="scientific">Pandoraea aquatica</name>
    <dbReference type="NCBI Taxonomy" id="2508290"/>
    <lineage>
        <taxon>Bacteria</taxon>
        <taxon>Pseudomonadati</taxon>
        <taxon>Pseudomonadota</taxon>
        <taxon>Betaproteobacteria</taxon>
        <taxon>Burkholderiales</taxon>
        <taxon>Burkholderiaceae</taxon>
        <taxon>Pandoraea</taxon>
    </lineage>
</organism>
<name>A0A5E4RMQ0_9BURK</name>
<dbReference type="Pfam" id="PF00672">
    <property type="entry name" value="HAMP"/>
    <property type="match status" value="1"/>
</dbReference>
<evidence type="ECO:0000256" key="3">
    <source>
        <dbReference type="ARBA" id="ARBA00012438"/>
    </source>
</evidence>
<accession>A0A5E4RMQ0</accession>
<evidence type="ECO:0000256" key="6">
    <source>
        <dbReference type="ARBA" id="ARBA00022692"/>
    </source>
</evidence>
<keyword evidence="5 15" id="KW-0808">Transferase</keyword>
<feature type="domain" description="HAMP" evidence="14">
    <location>
        <begin position="119"/>
        <end position="173"/>
    </location>
</feature>
<reference evidence="15 16" key="1">
    <citation type="submission" date="2019-08" db="EMBL/GenBank/DDBJ databases">
        <authorList>
            <person name="Peeters C."/>
        </authorList>
    </citation>
    <scope>NUCLEOTIDE SEQUENCE [LARGE SCALE GENOMIC DNA]</scope>
    <source>
        <strain evidence="15 16">LMG 31011</strain>
    </source>
</reference>
<dbReference type="InterPro" id="IPR004358">
    <property type="entry name" value="Sig_transdc_His_kin-like_C"/>
</dbReference>
<dbReference type="InterPro" id="IPR036097">
    <property type="entry name" value="HisK_dim/P_sf"/>
</dbReference>
<evidence type="ECO:0000259" key="14">
    <source>
        <dbReference type="PROSITE" id="PS50885"/>
    </source>
</evidence>
<feature type="coiled-coil region" evidence="11">
    <location>
        <begin position="154"/>
        <end position="181"/>
    </location>
</feature>
<dbReference type="CDD" id="cd00082">
    <property type="entry name" value="HisKA"/>
    <property type="match status" value="1"/>
</dbReference>
<keyword evidence="9" id="KW-0902">Two-component regulatory system</keyword>